<dbReference type="Proteomes" id="UP000464658">
    <property type="component" value="Chromosome"/>
</dbReference>
<keyword evidence="1" id="KW-1133">Transmembrane helix</keyword>
<reference evidence="2 3" key="1">
    <citation type="submission" date="2019-12" db="EMBL/GenBank/DDBJ databases">
        <title>Full genome sequence of a Bacillus safensis strain isolated from commercially available natto in Indonesia.</title>
        <authorList>
            <person name="Yoshida M."/>
            <person name="Uomi M."/>
            <person name="Waturangi D."/>
            <person name="Ekaputri J.J."/>
            <person name="Setiamarga D.H.E."/>
        </authorList>
    </citation>
    <scope>NUCLEOTIDE SEQUENCE [LARGE SCALE GENOMIC DNA]</scope>
    <source>
        <strain evidence="2 3">IDN1</strain>
    </source>
</reference>
<dbReference type="EMBL" id="AP021906">
    <property type="protein sequence ID" value="BBP90125.1"/>
    <property type="molecule type" value="Genomic_DNA"/>
</dbReference>
<evidence type="ECO:0000313" key="2">
    <source>
        <dbReference type="EMBL" id="BBP90125.1"/>
    </source>
</evidence>
<evidence type="ECO:0000313" key="3">
    <source>
        <dbReference type="Proteomes" id="UP000464658"/>
    </source>
</evidence>
<evidence type="ECO:0000256" key="1">
    <source>
        <dbReference type="SAM" id="Phobius"/>
    </source>
</evidence>
<feature type="transmembrane region" description="Helical" evidence="1">
    <location>
        <begin position="58"/>
        <end position="83"/>
    </location>
</feature>
<proteinExistence type="predicted"/>
<keyword evidence="1" id="KW-0812">Transmembrane</keyword>
<keyword evidence="1" id="KW-0472">Membrane</keyword>
<organism evidence="2 3">
    <name type="scientific">Bacillus safensis</name>
    <dbReference type="NCBI Taxonomy" id="561879"/>
    <lineage>
        <taxon>Bacteria</taxon>
        <taxon>Bacillati</taxon>
        <taxon>Bacillota</taxon>
        <taxon>Bacilli</taxon>
        <taxon>Bacillales</taxon>
        <taxon>Bacillaceae</taxon>
        <taxon>Bacillus</taxon>
    </lineage>
</organism>
<name>A0A5S9MB83_BACIA</name>
<protein>
    <submittedName>
        <fullName evidence="2">Uncharacterized protein</fullName>
    </submittedName>
</protein>
<dbReference type="AlphaFoldDB" id="A0A5S9MB83"/>
<accession>A0A5S9MB83</accession>
<gene>
    <name evidence="2" type="primary">yodI</name>
    <name evidence="2" type="ORF">BsIDN1_37430</name>
</gene>
<sequence>MERYYKLCQQHMGKVARITDRNGRVHVGRIERVTNRKVYIRPVGGSRGGFGFGYWGGYYGWGAAYGIGLGFITGFALAGLFFFKRRIRRPPE</sequence>